<evidence type="ECO:0000256" key="6">
    <source>
        <dbReference type="ARBA" id="ARBA00022691"/>
    </source>
</evidence>
<name>A2CBN4_PROM3</name>
<dbReference type="SUPFAM" id="SSF53790">
    <property type="entry name" value="Tetrapyrrole methylase"/>
    <property type="match status" value="1"/>
</dbReference>
<evidence type="ECO:0000256" key="5">
    <source>
        <dbReference type="ARBA" id="ARBA00022679"/>
    </source>
</evidence>
<sequence>MFRSALSSPAVSTTALILVGVGPGDPALLTLAAIEAIEAATVVAYPVARLGGEGMAASIASRWIRAEQRQLPLLFPMVAAVEPRQQAWREASDQLATAVAEGERVVVLCQGDVSLFATSSYILLALKKHHPDCQVRLIPGVTAVAAAAAAGKWPLAMQQEQLLLLPTPDQSSELEVLLEDAAGSGRVLALLKLAHRWAWVRPMLEERNLLQSALFAQRLGWPDQQVMQACEVPATARPYFSLLLVRQGWPEVMP</sequence>
<dbReference type="InterPro" id="IPR014777">
    <property type="entry name" value="4pyrrole_Mease_sub1"/>
</dbReference>
<organism evidence="9 10">
    <name type="scientific">Prochlorococcus marinus (strain MIT 9303)</name>
    <dbReference type="NCBI Taxonomy" id="59922"/>
    <lineage>
        <taxon>Bacteria</taxon>
        <taxon>Bacillati</taxon>
        <taxon>Cyanobacteriota</taxon>
        <taxon>Cyanophyceae</taxon>
        <taxon>Synechococcales</taxon>
        <taxon>Prochlorococcaceae</taxon>
        <taxon>Prochlorococcus</taxon>
    </lineage>
</organism>
<dbReference type="PANTHER" id="PTHR43467">
    <property type="entry name" value="COBALT-PRECORRIN-2 C(20)-METHYLTRANSFERASE"/>
    <property type="match status" value="1"/>
</dbReference>
<dbReference type="KEGG" id="pmf:P9303_21591"/>
<dbReference type="UniPathway" id="UPA00148"/>
<dbReference type="CDD" id="cd11645">
    <property type="entry name" value="Precorrin_2_C20_MT"/>
    <property type="match status" value="1"/>
</dbReference>
<evidence type="ECO:0000256" key="1">
    <source>
        <dbReference type="ARBA" id="ARBA00004953"/>
    </source>
</evidence>
<evidence type="ECO:0000256" key="2">
    <source>
        <dbReference type="ARBA" id="ARBA00005879"/>
    </source>
</evidence>
<evidence type="ECO:0000256" key="7">
    <source>
        <dbReference type="PIRNR" id="PIRNR036427"/>
    </source>
</evidence>
<dbReference type="PANTHER" id="PTHR43467:SF2">
    <property type="entry name" value="COBALT-PRECORRIN-2 C(20)-METHYLTRANSFERASE"/>
    <property type="match status" value="1"/>
</dbReference>
<dbReference type="NCBIfam" id="TIGR01467">
    <property type="entry name" value="cobI_cbiL"/>
    <property type="match status" value="1"/>
</dbReference>
<dbReference type="AlphaFoldDB" id="A2CBN4"/>
<dbReference type="InterPro" id="IPR000878">
    <property type="entry name" value="4pyrrol_Mease"/>
</dbReference>
<dbReference type="HOGENOM" id="CLU_076014_1_0_3"/>
<dbReference type="InterPro" id="IPR006364">
    <property type="entry name" value="CobI/CbiL/CobIJ_dom"/>
</dbReference>
<dbReference type="Gene3D" id="3.30.950.10">
    <property type="entry name" value="Methyltransferase, Cobalt-precorrin-4 Transmethylase, Domain 2"/>
    <property type="match status" value="1"/>
</dbReference>
<comment type="pathway">
    <text evidence="1">Cofactor biosynthesis; adenosylcobalamin biosynthesis.</text>
</comment>
<dbReference type="Pfam" id="PF00590">
    <property type="entry name" value="TP_methylase"/>
    <property type="match status" value="1"/>
</dbReference>
<accession>A2CBN4</accession>
<keyword evidence="6" id="KW-0949">S-adenosyl-L-methionine</keyword>
<protein>
    <submittedName>
        <fullName evidence="9">Precorrin-2 C20-methyltransferase</fullName>
        <ecNumber evidence="9">2.1.1.130</ecNumber>
    </submittedName>
</protein>
<dbReference type="InterPro" id="IPR012382">
    <property type="entry name" value="CobI/CbiL"/>
</dbReference>
<keyword evidence="4 9" id="KW-0489">Methyltransferase</keyword>
<dbReference type="InterPro" id="IPR035996">
    <property type="entry name" value="4pyrrol_Methylase_sf"/>
</dbReference>
<keyword evidence="3" id="KW-0169">Cobalamin biosynthesis</keyword>
<dbReference type="STRING" id="59922.P9303_21591"/>
<reference evidence="9 10" key="1">
    <citation type="journal article" date="2007" name="PLoS Genet.">
        <title>Patterns and implications of gene gain and loss in the evolution of Prochlorococcus.</title>
        <authorList>
            <person name="Kettler G.C."/>
            <person name="Martiny A.C."/>
            <person name="Huang K."/>
            <person name="Zucker J."/>
            <person name="Coleman M.L."/>
            <person name="Rodrigue S."/>
            <person name="Chen F."/>
            <person name="Lapidus A."/>
            <person name="Ferriera S."/>
            <person name="Johnson J."/>
            <person name="Steglich C."/>
            <person name="Church G.M."/>
            <person name="Richardson P."/>
            <person name="Chisholm S.W."/>
        </authorList>
    </citation>
    <scope>NUCLEOTIDE SEQUENCE [LARGE SCALE GENOMIC DNA]</scope>
    <source>
        <strain evidence="9 10">MIT 9303</strain>
    </source>
</reference>
<evidence type="ECO:0000256" key="3">
    <source>
        <dbReference type="ARBA" id="ARBA00022573"/>
    </source>
</evidence>
<dbReference type="Gene3D" id="3.40.1010.10">
    <property type="entry name" value="Cobalt-precorrin-4 Transmethylase, Domain 1"/>
    <property type="match status" value="1"/>
</dbReference>
<dbReference type="Proteomes" id="UP000002274">
    <property type="component" value="Chromosome"/>
</dbReference>
<proteinExistence type="inferred from homology"/>
<dbReference type="RefSeq" id="WP_011826768.1">
    <property type="nucleotide sequence ID" value="NC_008820.1"/>
</dbReference>
<evidence type="ECO:0000256" key="4">
    <source>
        <dbReference type="ARBA" id="ARBA00022603"/>
    </source>
</evidence>
<dbReference type="GO" id="GO:0030788">
    <property type="term" value="F:precorrin-2 C20-methyltransferase activity"/>
    <property type="evidence" value="ECO:0007669"/>
    <property type="project" value="UniProtKB-EC"/>
</dbReference>
<dbReference type="GO" id="GO:0032259">
    <property type="term" value="P:methylation"/>
    <property type="evidence" value="ECO:0007669"/>
    <property type="project" value="UniProtKB-KW"/>
</dbReference>
<comment type="similarity">
    <text evidence="2 7">Belongs to the precorrin methyltransferase family.</text>
</comment>
<dbReference type="PIRSF" id="PIRSF036427">
    <property type="entry name" value="Precrrn-2_mtase"/>
    <property type="match status" value="1"/>
</dbReference>
<dbReference type="GO" id="GO:0009236">
    <property type="term" value="P:cobalamin biosynthetic process"/>
    <property type="evidence" value="ECO:0007669"/>
    <property type="project" value="UniProtKB-UniRule"/>
</dbReference>
<dbReference type="EC" id="2.1.1.130" evidence="9"/>
<evidence type="ECO:0000259" key="8">
    <source>
        <dbReference type="Pfam" id="PF00590"/>
    </source>
</evidence>
<dbReference type="EMBL" id="CP000554">
    <property type="protein sequence ID" value="ABM78894.1"/>
    <property type="molecule type" value="Genomic_DNA"/>
</dbReference>
<evidence type="ECO:0000313" key="9">
    <source>
        <dbReference type="EMBL" id="ABM78894.1"/>
    </source>
</evidence>
<feature type="domain" description="Tetrapyrrole methylase" evidence="8">
    <location>
        <begin position="16"/>
        <end position="228"/>
    </location>
</feature>
<dbReference type="BioCyc" id="PMAR59922:G1G80-1886-MONOMER"/>
<evidence type="ECO:0000313" key="10">
    <source>
        <dbReference type="Proteomes" id="UP000002274"/>
    </source>
</evidence>
<dbReference type="InterPro" id="IPR014776">
    <property type="entry name" value="4pyrrole_Mease_sub2"/>
</dbReference>
<keyword evidence="5 9" id="KW-0808">Transferase</keyword>
<gene>
    <name evidence="9" type="primary">cobI</name>
    <name evidence="9" type="ordered locus">P9303_21591</name>
</gene>